<reference evidence="2" key="1">
    <citation type="submission" date="2016-06" db="EMBL/GenBank/DDBJ databases">
        <authorList>
            <person name="Varghese N."/>
            <person name="Submissions Spin"/>
        </authorList>
    </citation>
    <scope>NUCLEOTIDE SEQUENCE [LARGE SCALE GENOMIC DNA]</scope>
    <source>
        <strain evidence="2">DSM 43168</strain>
    </source>
</reference>
<dbReference type="RefSeq" id="WP_141724137.1">
    <property type="nucleotide sequence ID" value="NZ_FMCT01000034.1"/>
</dbReference>
<evidence type="ECO:0000313" key="1">
    <source>
        <dbReference type="EMBL" id="SCF50448.1"/>
    </source>
</evidence>
<dbReference type="AlphaFoldDB" id="A0A1C5AZ15"/>
<keyword evidence="2" id="KW-1185">Reference proteome</keyword>
<gene>
    <name evidence="1" type="ORF">GA0070563_1349</name>
</gene>
<dbReference type="EMBL" id="FMCT01000034">
    <property type="protein sequence ID" value="SCF50448.1"/>
    <property type="molecule type" value="Genomic_DNA"/>
</dbReference>
<dbReference type="Proteomes" id="UP000183585">
    <property type="component" value="Unassembled WGS sequence"/>
</dbReference>
<accession>A0A1C5AZ15</accession>
<evidence type="ECO:0000313" key="2">
    <source>
        <dbReference type="Proteomes" id="UP000183585"/>
    </source>
</evidence>
<sequence>MSNENAYEIPALIEVGDFAELTQITSQGYWLDGPWGAWWF</sequence>
<evidence type="ECO:0008006" key="3">
    <source>
        <dbReference type="Google" id="ProtNLM"/>
    </source>
</evidence>
<dbReference type="NCBIfam" id="NF033521">
    <property type="entry name" value="lasso_leader_L3"/>
    <property type="match status" value="1"/>
</dbReference>
<organism evidence="1 2">
    <name type="scientific">Micromonospora carbonacea</name>
    <dbReference type="NCBI Taxonomy" id="47853"/>
    <lineage>
        <taxon>Bacteria</taxon>
        <taxon>Bacillati</taxon>
        <taxon>Actinomycetota</taxon>
        <taxon>Actinomycetes</taxon>
        <taxon>Micromonosporales</taxon>
        <taxon>Micromonosporaceae</taxon>
        <taxon>Micromonospora</taxon>
    </lineage>
</organism>
<protein>
    <recommendedName>
        <fullName evidence="3">Lasso RiPP family leader peptide-containing protein</fullName>
    </recommendedName>
</protein>
<proteinExistence type="predicted"/>
<name>A0A1C5AZ15_9ACTN</name>